<dbReference type="SUPFAM" id="SSF56784">
    <property type="entry name" value="HAD-like"/>
    <property type="match status" value="1"/>
</dbReference>
<evidence type="ECO:0000256" key="13">
    <source>
        <dbReference type="PIRSR" id="PIRSR606539-1"/>
    </source>
</evidence>
<dbReference type="InterPro" id="IPR032630">
    <property type="entry name" value="P_typ_ATPase_c"/>
</dbReference>
<dbReference type="SUPFAM" id="SSF81653">
    <property type="entry name" value="Calcium ATPase, transduction domain A"/>
    <property type="match status" value="1"/>
</dbReference>
<dbReference type="GO" id="GO:0016887">
    <property type="term" value="F:ATP hydrolysis activity"/>
    <property type="evidence" value="ECO:0007669"/>
    <property type="project" value="InterPro"/>
</dbReference>
<dbReference type="Pfam" id="PF00702">
    <property type="entry name" value="Hydrolase"/>
    <property type="match status" value="1"/>
</dbReference>
<feature type="binding site" evidence="14">
    <location>
        <position position="1000"/>
    </location>
    <ligand>
        <name>ATP</name>
        <dbReference type="ChEBI" id="CHEBI:30616"/>
    </ligand>
</feature>
<feature type="transmembrane region" description="Helical" evidence="16">
    <location>
        <begin position="1177"/>
        <end position="1195"/>
    </location>
</feature>
<feature type="binding site" evidence="14">
    <location>
        <position position="1001"/>
    </location>
    <ligand>
        <name>ATP</name>
        <dbReference type="ChEBI" id="CHEBI:30616"/>
    </ligand>
</feature>
<reference evidence="21" key="1">
    <citation type="journal article" date="2013" name="Nature">
        <title>Pan genome of the phytoplankton Emiliania underpins its global distribution.</title>
        <authorList>
            <person name="Read B.A."/>
            <person name="Kegel J."/>
            <person name="Klute M.J."/>
            <person name="Kuo A."/>
            <person name="Lefebvre S.C."/>
            <person name="Maumus F."/>
            <person name="Mayer C."/>
            <person name="Miller J."/>
            <person name="Monier A."/>
            <person name="Salamov A."/>
            <person name="Young J."/>
            <person name="Aguilar M."/>
            <person name="Claverie J.M."/>
            <person name="Frickenhaus S."/>
            <person name="Gonzalez K."/>
            <person name="Herman E.K."/>
            <person name="Lin Y.C."/>
            <person name="Napier J."/>
            <person name="Ogata H."/>
            <person name="Sarno A.F."/>
            <person name="Shmutz J."/>
            <person name="Schroeder D."/>
            <person name="de Vargas C."/>
            <person name="Verret F."/>
            <person name="von Dassow P."/>
            <person name="Valentin K."/>
            <person name="Van de Peer Y."/>
            <person name="Wheeler G."/>
            <person name="Dacks J.B."/>
            <person name="Delwiche C.F."/>
            <person name="Dyhrman S.T."/>
            <person name="Glockner G."/>
            <person name="John U."/>
            <person name="Richards T."/>
            <person name="Worden A.Z."/>
            <person name="Zhang X."/>
            <person name="Grigoriev I.V."/>
            <person name="Allen A.E."/>
            <person name="Bidle K."/>
            <person name="Borodovsky M."/>
            <person name="Bowler C."/>
            <person name="Brownlee C."/>
            <person name="Cock J.M."/>
            <person name="Elias M."/>
            <person name="Gladyshev V.N."/>
            <person name="Groth M."/>
            <person name="Guda C."/>
            <person name="Hadaegh A."/>
            <person name="Iglesias-Rodriguez M.D."/>
            <person name="Jenkins J."/>
            <person name="Jones B.M."/>
            <person name="Lawson T."/>
            <person name="Leese F."/>
            <person name="Lindquist E."/>
            <person name="Lobanov A."/>
            <person name="Lomsadze A."/>
            <person name="Malik S.B."/>
            <person name="Marsh M.E."/>
            <person name="Mackinder L."/>
            <person name="Mock T."/>
            <person name="Mueller-Roeber B."/>
            <person name="Pagarete A."/>
            <person name="Parker M."/>
            <person name="Probert I."/>
            <person name="Quesneville H."/>
            <person name="Raines C."/>
            <person name="Rensing S.A."/>
            <person name="Riano-Pachon D.M."/>
            <person name="Richier S."/>
            <person name="Rokitta S."/>
            <person name="Shiraiwa Y."/>
            <person name="Soanes D.M."/>
            <person name="van der Giezen M."/>
            <person name="Wahlund T.M."/>
            <person name="Williams B."/>
            <person name="Wilson W."/>
            <person name="Wolfe G."/>
            <person name="Wurch L.L."/>
        </authorList>
    </citation>
    <scope>NUCLEOTIDE SEQUENCE</scope>
</reference>
<feature type="binding site" evidence="14">
    <location>
        <position position="827"/>
    </location>
    <ligand>
        <name>ATP</name>
        <dbReference type="ChEBI" id="CHEBI:30616"/>
    </ligand>
</feature>
<evidence type="ECO:0000256" key="7">
    <source>
        <dbReference type="ARBA" id="ARBA00022840"/>
    </source>
</evidence>
<dbReference type="InterPro" id="IPR008250">
    <property type="entry name" value="ATPase_P-typ_transduc_dom_A_sf"/>
</dbReference>
<keyword evidence="21" id="KW-1185">Reference proteome</keyword>
<keyword evidence="9 16" id="KW-1278">Translocase</keyword>
<keyword evidence="11 16" id="KW-0472">Membrane</keyword>
<dbReference type="SUPFAM" id="SSF81665">
    <property type="entry name" value="Calcium ATPase, transmembrane domain M"/>
    <property type="match status" value="1"/>
</dbReference>
<dbReference type="InterPro" id="IPR044492">
    <property type="entry name" value="P_typ_ATPase_HD_dom"/>
</dbReference>
<dbReference type="Pfam" id="PF16212">
    <property type="entry name" value="PhoLip_ATPase_C"/>
    <property type="match status" value="1"/>
</dbReference>
<dbReference type="RefSeq" id="XP_005764494.1">
    <property type="nucleotide sequence ID" value="XM_005764437.1"/>
</dbReference>
<feature type="binding site" evidence="15">
    <location>
        <position position="524"/>
    </location>
    <ligand>
        <name>Mg(2+)</name>
        <dbReference type="ChEBI" id="CHEBI:18420"/>
    </ligand>
</feature>
<dbReference type="HOGENOM" id="CLU_000846_5_2_1"/>
<dbReference type="GO" id="GO:0045332">
    <property type="term" value="P:phospholipid translocation"/>
    <property type="evidence" value="ECO:0007669"/>
    <property type="project" value="TreeGrafter"/>
</dbReference>
<dbReference type="SUPFAM" id="SSF81660">
    <property type="entry name" value="Metal cation-transporting ATPase, ATP-binding domain N"/>
    <property type="match status" value="1"/>
</dbReference>
<dbReference type="EnsemblProtists" id="EOD12065">
    <property type="protein sequence ID" value="EOD12065"/>
    <property type="gene ID" value="EMIHUDRAFT_213815"/>
</dbReference>
<dbReference type="EC" id="7.6.2.1" evidence="16"/>
<feature type="domain" description="P-type ATPase N-terminal" evidence="18">
    <location>
        <begin position="85"/>
        <end position="140"/>
    </location>
</feature>
<dbReference type="GO" id="GO:0012505">
    <property type="term" value="C:endomembrane system"/>
    <property type="evidence" value="ECO:0007669"/>
    <property type="project" value="UniProtKB-SubCell"/>
</dbReference>
<evidence type="ECO:0000256" key="10">
    <source>
        <dbReference type="ARBA" id="ARBA00022989"/>
    </source>
</evidence>
<feature type="domain" description="P-type ATPase C-terminal" evidence="19">
    <location>
        <begin position="1023"/>
        <end position="1273"/>
    </location>
</feature>
<dbReference type="Gene3D" id="1.20.1110.10">
    <property type="entry name" value="Calcium-transporting ATPase, transmembrane domain"/>
    <property type="match status" value="1"/>
</dbReference>
<evidence type="ECO:0000256" key="16">
    <source>
        <dbReference type="RuleBase" id="RU362033"/>
    </source>
</evidence>
<comment type="similarity">
    <text evidence="2 16">Belongs to the cation transport ATPase (P-type) (TC 3.A.3) family. Type IV subfamily.</text>
</comment>
<dbReference type="NCBIfam" id="TIGR01494">
    <property type="entry name" value="ATPase_P-type"/>
    <property type="match status" value="1"/>
</dbReference>
<feature type="binding site" evidence="14">
    <location>
        <position position="753"/>
    </location>
    <ligand>
        <name>ATP</name>
        <dbReference type="ChEBI" id="CHEBI:30616"/>
    </ligand>
</feature>
<feature type="binding site" evidence="14">
    <location>
        <position position="829"/>
    </location>
    <ligand>
        <name>ATP</name>
        <dbReference type="ChEBI" id="CHEBI:30616"/>
    </ligand>
</feature>
<keyword evidence="4 16" id="KW-0812">Transmembrane</keyword>
<feature type="binding site" evidence="14">
    <location>
        <position position="524"/>
    </location>
    <ligand>
        <name>ATP</name>
        <dbReference type="ChEBI" id="CHEBI:30616"/>
    </ligand>
</feature>
<dbReference type="Gene3D" id="3.40.1110.10">
    <property type="entry name" value="Calcium-transporting ATPase, cytoplasmic domain N"/>
    <property type="match status" value="2"/>
</dbReference>
<dbReference type="PROSITE" id="PS00154">
    <property type="entry name" value="ATPASE_E1_E2"/>
    <property type="match status" value="1"/>
</dbReference>
<comment type="cofactor">
    <cofactor evidence="15">
        <name>Mg(2+)</name>
        <dbReference type="ChEBI" id="CHEBI:18420"/>
    </cofactor>
</comment>
<feature type="transmembrane region" description="Helical" evidence="16">
    <location>
        <begin position="1202"/>
        <end position="1222"/>
    </location>
</feature>
<dbReference type="eggNOG" id="KOG0206">
    <property type="taxonomic scope" value="Eukaryota"/>
</dbReference>
<dbReference type="InterPro" id="IPR023298">
    <property type="entry name" value="ATPase_P-typ_TM_dom_sf"/>
</dbReference>
<dbReference type="SFLD" id="SFLDF00027">
    <property type="entry name" value="p-type_atpase"/>
    <property type="match status" value="1"/>
</dbReference>
<comment type="catalytic activity">
    <reaction evidence="12 16">
        <text>ATP + H2O + phospholipidSide 1 = ADP + phosphate + phospholipidSide 2.</text>
        <dbReference type="EC" id="7.6.2.1"/>
    </reaction>
</comment>
<dbReference type="NCBIfam" id="TIGR01652">
    <property type="entry name" value="ATPase-Plipid"/>
    <property type="match status" value="1"/>
</dbReference>
<feature type="binding site" evidence="14">
    <location>
        <position position="526"/>
    </location>
    <ligand>
        <name>ATP</name>
        <dbReference type="ChEBI" id="CHEBI:30616"/>
    </ligand>
</feature>
<dbReference type="PANTHER" id="PTHR24092:SF180">
    <property type="entry name" value="PHOSPHOLIPID-TRANSPORTING ATPASE DNF1-RELATED"/>
    <property type="match status" value="1"/>
</dbReference>
<evidence type="ECO:0000256" key="3">
    <source>
        <dbReference type="ARBA" id="ARBA00022448"/>
    </source>
</evidence>
<comment type="subcellular location">
    <subcellularLocation>
        <location evidence="1">Endomembrane system</location>
        <topology evidence="1">Multi-pass membrane protein</topology>
    </subcellularLocation>
    <subcellularLocation>
        <location evidence="16">Membrane</location>
        <topology evidence="16">Multi-pass membrane protein</topology>
    </subcellularLocation>
</comment>
<evidence type="ECO:0000256" key="12">
    <source>
        <dbReference type="ARBA" id="ARBA00034036"/>
    </source>
</evidence>
<evidence type="ECO:0000256" key="6">
    <source>
        <dbReference type="ARBA" id="ARBA00022741"/>
    </source>
</evidence>
<dbReference type="STRING" id="2903.R1DBY2"/>
<dbReference type="Gene3D" id="2.70.150.10">
    <property type="entry name" value="Calcium-transporting ATPase, cytoplasmic transduction domain A"/>
    <property type="match status" value="1"/>
</dbReference>
<dbReference type="InterPro" id="IPR001757">
    <property type="entry name" value="P_typ_ATPase"/>
</dbReference>
<dbReference type="Pfam" id="PF16209">
    <property type="entry name" value="PhoLip_ATPase_N"/>
    <property type="match status" value="1"/>
</dbReference>
<dbReference type="GO" id="GO:0005886">
    <property type="term" value="C:plasma membrane"/>
    <property type="evidence" value="ECO:0007669"/>
    <property type="project" value="TreeGrafter"/>
</dbReference>
<dbReference type="InterPro" id="IPR018303">
    <property type="entry name" value="ATPase_P-typ_P_site"/>
</dbReference>
<feature type="transmembrane region" description="Helical" evidence="16">
    <location>
        <begin position="146"/>
        <end position="163"/>
    </location>
</feature>
<dbReference type="GO" id="GO:0000287">
    <property type="term" value="F:magnesium ion binding"/>
    <property type="evidence" value="ECO:0007669"/>
    <property type="project" value="UniProtKB-UniRule"/>
</dbReference>
<dbReference type="OMA" id="WHRRYEE"/>
<evidence type="ECO:0000259" key="18">
    <source>
        <dbReference type="Pfam" id="PF16209"/>
    </source>
</evidence>
<evidence type="ECO:0000313" key="21">
    <source>
        <dbReference type="Proteomes" id="UP000013827"/>
    </source>
</evidence>
<dbReference type="Gene3D" id="3.40.50.1000">
    <property type="entry name" value="HAD superfamily/HAD-like"/>
    <property type="match status" value="2"/>
</dbReference>
<dbReference type="GO" id="GO:0140326">
    <property type="term" value="F:ATPase-coupled intramembrane lipid transporter activity"/>
    <property type="evidence" value="ECO:0007669"/>
    <property type="project" value="UniProtKB-EC"/>
</dbReference>
<feature type="binding site" evidence="14">
    <location>
        <position position="828"/>
    </location>
    <ligand>
        <name>ATP</name>
        <dbReference type="ChEBI" id="CHEBI:30616"/>
    </ligand>
</feature>
<feature type="transmembrane region" description="Helical" evidence="16">
    <location>
        <begin position="1242"/>
        <end position="1263"/>
    </location>
</feature>
<feature type="transmembrane region" description="Helical" evidence="16">
    <location>
        <begin position="1084"/>
        <end position="1106"/>
    </location>
</feature>
<evidence type="ECO:0000256" key="11">
    <source>
        <dbReference type="ARBA" id="ARBA00023136"/>
    </source>
</evidence>
<evidence type="ECO:0000256" key="8">
    <source>
        <dbReference type="ARBA" id="ARBA00022842"/>
    </source>
</evidence>
<dbReference type="Proteomes" id="UP000013827">
    <property type="component" value="Unassembled WGS sequence"/>
</dbReference>
<feature type="binding site" evidence="15">
    <location>
        <position position="1001"/>
    </location>
    <ligand>
        <name>Mg(2+)</name>
        <dbReference type="ChEBI" id="CHEBI:18420"/>
    </ligand>
</feature>
<feature type="active site" description="4-aspartylphosphate intermediate" evidence="13">
    <location>
        <position position="524"/>
    </location>
</feature>
<dbReference type="PANTHER" id="PTHR24092">
    <property type="entry name" value="PROBABLE PHOSPHOLIPID-TRANSPORTING ATPASE"/>
    <property type="match status" value="1"/>
</dbReference>
<dbReference type="PaxDb" id="2903-EOD12065"/>
<dbReference type="SFLD" id="SFLDG00002">
    <property type="entry name" value="C1.7:_P-type_atpase_like"/>
    <property type="match status" value="1"/>
</dbReference>
<dbReference type="GeneID" id="17258366"/>
<sequence>MKTAQPEAGDGVFSRAAELLNSVFNRPNADEDDAAPPPRSQRGASLPSKASLRMSIARFEEEGRFSSDAVDHEKILSKRVCLNREQGTKFASNRVITSRYTILTFVPRSLFSLLNPFNRFANFYFLVVGCLQAVPAITITEGRAGTFMPLSFVLFVDMLMRAIEDYARHRSDAETNSKPVDVLHGTSARPVMSDVPIAPWDLGYDDRGSRNSSVGRKSGAIGPTAAGPCWQTLPWDKVRVGDVVRVGNRGAIPADLLLLGASPEAGSAWVNTKPLDGESDTKLRMAVAPTSLQLEGLRGPEVAERLARFDGTLLCELPNDKVNDFVGRLQLCPSGPHKFGGARVTVDRDNMLLRGCQLRNTEAAFGMVVSAGVECKINFSGKKLGEFETERTGHIASAVNIDVAGVAVLLVLVCCVGASGAMIWMRDGGNPWYLALDPPPPAVEPWTLLETTYQFLCQLGRFFLLSYQFIPVSLYVSMSMVCSFNSYFVTNDLRLYDEEQDEPCRVRSMALLEDLGQVTHVFSDKTGTLTANHMEFRRCLVGGVAYGSGATAISAFLDAQGRTGRATAATAGLAVCKATTEPYVNYEEAAGSPSLVELLRQPELQAAAAARDLLIHLALNHSVMLEPVDGQEDLCASSPDELAFVSAAEYFGIEFTARDASRGRIQLRDKASGETLEVELLDVFPYESSRKRMSVVVRLPPSLLPPGSSCREVLYCKGADSVLLNALDADAHDPELIEHTESTLGEWSEIALRTLVFCRRELPHFEEWRKRYDKAREDPEELRRYRAGDACRITELQAELETQLTLQGATAIEDKLQDGVPEVWMLTGDKVGTAKNIAAACNILPASVDPLEITEDAVPPLKELTTASMLAVHYENRHLLTDALEGGDTERADAETAYENAVIQSLQPKYPVVAAIRQALEEKAAEMAKSSNSARHALVIDERAIELCGMAMPKLLASVANGSRSVVACRARKDQKAQLLQLIRRRVPGSVCLGIGDGANDVAMLKAAHVGVGIIGKEGAQAVNNSDIAIGQFRFLRPLMFVHGRNIYRRLPVLVFYIFYKNIIETLVQYWFTTSAAWSGETPFVQLVINWYNMFYTAIPIIAFAFNDSDLPAEVAEASPAAYQIGLAARWYSHRRFWLWQLEALYFSLVVLYGPFLALSVAAAHTQDGATPGHFEVGVVVQNLVVVCATIRLVLELHVITVVEVVAYVGSLIFWALNLYMFSEVNAPAGMCYECWGPWNDAATVLLSPITMLTSLVLGAIVLTPRWASKAWNAVRGSETKEMRATAIAAVRPTRQTRGRRTKMAKPPMMRKYSSKTAGEAGFAFSVDERSARRALGFDAKRPA</sequence>
<evidence type="ECO:0000256" key="1">
    <source>
        <dbReference type="ARBA" id="ARBA00004127"/>
    </source>
</evidence>
<feature type="binding site" evidence="14">
    <location>
        <position position="717"/>
    </location>
    <ligand>
        <name>ATP</name>
        <dbReference type="ChEBI" id="CHEBI:30616"/>
    </ligand>
</feature>
<evidence type="ECO:0000256" key="4">
    <source>
        <dbReference type="ARBA" id="ARBA00022692"/>
    </source>
</evidence>
<dbReference type="Pfam" id="PF13246">
    <property type="entry name" value="Cation_ATPase"/>
    <property type="match status" value="1"/>
</dbReference>
<dbReference type="InterPro" id="IPR023299">
    <property type="entry name" value="ATPase_P-typ_cyto_dom_N"/>
</dbReference>
<evidence type="ECO:0000256" key="5">
    <source>
        <dbReference type="ARBA" id="ARBA00022723"/>
    </source>
</evidence>
<keyword evidence="10 16" id="KW-1133">Transmembrane helix</keyword>
<feature type="binding site" evidence="15">
    <location>
        <position position="997"/>
    </location>
    <ligand>
        <name>Mg(2+)</name>
        <dbReference type="ChEBI" id="CHEBI:18420"/>
    </ligand>
</feature>
<feature type="transmembrane region" description="Helical" evidence="16">
    <location>
        <begin position="1144"/>
        <end position="1165"/>
    </location>
</feature>
<evidence type="ECO:0000256" key="2">
    <source>
        <dbReference type="ARBA" id="ARBA00008109"/>
    </source>
</evidence>
<accession>A0A0D3ILD0</accession>
<feature type="binding site" evidence="14">
    <location>
        <position position="641"/>
    </location>
    <ligand>
        <name>ATP</name>
        <dbReference type="ChEBI" id="CHEBI:30616"/>
    </ligand>
</feature>
<evidence type="ECO:0000256" key="17">
    <source>
        <dbReference type="SAM" id="MobiDB-lite"/>
    </source>
</evidence>
<keyword evidence="6 14" id="KW-0547">Nucleotide-binding</keyword>
<feature type="transmembrane region" description="Helical" evidence="16">
    <location>
        <begin position="1051"/>
        <end position="1072"/>
    </location>
</feature>
<keyword evidence="3" id="KW-0813">Transport</keyword>
<dbReference type="SFLD" id="SFLDS00003">
    <property type="entry name" value="Haloacid_Dehalogenase"/>
    <property type="match status" value="1"/>
</dbReference>
<evidence type="ECO:0000256" key="9">
    <source>
        <dbReference type="ARBA" id="ARBA00022967"/>
    </source>
</evidence>
<name>A0A0D3ILD0_EMIH1</name>
<feature type="binding site" evidence="14">
    <location>
        <position position="976"/>
    </location>
    <ligand>
        <name>ATP</name>
        <dbReference type="ChEBI" id="CHEBI:30616"/>
    </ligand>
</feature>
<feature type="binding site" evidence="14">
    <location>
        <position position="525"/>
    </location>
    <ligand>
        <name>ATP</name>
        <dbReference type="ChEBI" id="CHEBI:30616"/>
    </ligand>
</feature>
<dbReference type="InterPro" id="IPR023214">
    <property type="entry name" value="HAD_sf"/>
</dbReference>
<dbReference type="InterPro" id="IPR006539">
    <property type="entry name" value="P-type_ATPase_IV"/>
</dbReference>
<keyword evidence="5 15" id="KW-0479">Metal-binding</keyword>
<protein>
    <recommendedName>
        <fullName evidence="16">Phospholipid-transporting ATPase</fullName>
        <ecNumber evidence="16">7.6.2.1</ecNumber>
    </recommendedName>
</protein>
<dbReference type="PRINTS" id="PR00119">
    <property type="entry name" value="CATATPASE"/>
</dbReference>
<evidence type="ECO:0000313" key="20">
    <source>
        <dbReference type="EnsemblProtists" id="EOD12065"/>
    </source>
</evidence>
<proteinExistence type="inferred from homology"/>
<reference evidence="20" key="2">
    <citation type="submission" date="2024-10" db="UniProtKB">
        <authorList>
            <consortium name="EnsemblProtists"/>
        </authorList>
    </citation>
    <scope>IDENTIFICATION</scope>
</reference>
<evidence type="ECO:0000259" key="19">
    <source>
        <dbReference type="Pfam" id="PF16212"/>
    </source>
</evidence>
<evidence type="ECO:0000256" key="15">
    <source>
        <dbReference type="PIRSR" id="PIRSR606539-3"/>
    </source>
</evidence>
<feature type="binding site" evidence="15">
    <location>
        <position position="526"/>
    </location>
    <ligand>
        <name>Mg(2+)</name>
        <dbReference type="ChEBI" id="CHEBI:18420"/>
    </ligand>
</feature>
<keyword evidence="7 14" id="KW-0067">ATP-binding</keyword>
<feature type="binding site" evidence="14">
    <location>
        <position position="970"/>
    </location>
    <ligand>
        <name>ATP</name>
        <dbReference type="ChEBI" id="CHEBI:30616"/>
    </ligand>
</feature>
<feature type="transmembrane region" description="Helical" evidence="16">
    <location>
        <begin position="469"/>
        <end position="489"/>
    </location>
</feature>
<evidence type="ECO:0000256" key="14">
    <source>
        <dbReference type="PIRSR" id="PIRSR606539-2"/>
    </source>
</evidence>
<dbReference type="GO" id="GO:0005524">
    <property type="term" value="F:ATP binding"/>
    <property type="evidence" value="ECO:0007669"/>
    <property type="project" value="UniProtKB-UniRule"/>
</dbReference>
<dbReference type="InterPro" id="IPR032631">
    <property type="entry name" value="P-type_ATPase_N"/>
</dbReference>
<feature type="region of interest" description="Disordered" evidence="17">
    <location>
        <begin position="25"/>
        <end position="49"/>
    </location>
</feature>
<keyword evidence="8 15" id="KW-0460">Magnesium</keyword>
<feature type="transmembrane region" description="Helical" evidence="16">
    <location>
        <begin position="401"/>
        <end position="424"/>
    </location>
</feature>
<dbReference type="InterPro" id="IPR036412">
    <property type="entry name" value="HAD-like_sf"/>
</dbReference>
<organism evidence="20 21">
    <name type="scientific">Emiliania huxleyi (strain CCMP1516)</name>
    <dbReference type="NCBI Taxonomy" id="280463"/>
    <lineage>
        <taxon>Eukaryota</taxon>
        <taxon>Haptista</taxon>
        <taxon>Haptophyta</taxon>
        <taxon>Prymnesiophyceae</taxon>
        <taxon>Isochrysidales</taxon>
        <taxon>Noelaerhabdaceae</taxon>
        <taxon>Emiliania</taxon>
    </lineage>
</organism>
<dbReference type="KEGG" id="ehx:EMIHUDRAFT_213815"/>
<feature type="transmembrane region" description="Helical" evidence="16">
    <location>
        <begin position="120"/>
        <end position="140"/>
    </location>
</feature>